<accession>T1J6I6</accession>
<dbReference type="STRING" id="126957.T1J6I6"/>
<feature type="region of interest" description="Disordered" evidence="2">
    <location>
        <begin position="220"/>
        <end position="305"/>
    </location>
</feature>
<evidence type="ECO:0000256" key="2">
    <source>
        <dbReference type="SAM" id="MobiDB-lite"/>
    </source>
</evidence>
<sequence>MNGKTISDVNPNVLKPTRKEMIEHEKMRSQYVNNSPAAFKCSIGSSSAPVNRLVDAQSAISFLQEQHAEILKGLHQQVEDLQKQCKGLQFSLTMQLPYLSDEDKIRITTLEKSLHDKEKECKELREEMLKNQQKINKLKKELHVKDQIEKQLKKELERHKELTRTNYKPRNDKERPTSVEKLRNHDRIDQPVPPPKDGRLKASVRPAALYRRLLGFGIRSLKDSSSPPRVDSPPEIDLNSSIQSTTSSIPQLPRLVGSNSSPLRQRPLIRQQLRVSSLESGEKQTLSIDQSPLTNSFRSTADQKR</sequence>
<reference evidence="4" key="2">
    <citation type="submission" date="2015-02" db="UniProtKB">
        <authorList>
            <consortium name="EnsemblMetazoa"/>
        </authorList>
    </citation>
    <scope>IDENTIFICATION</scope>
</reference>
<name>T1J6I6_STRMM</name>
<evidence type="ECO:0000259" key="3">
    <source>
        <dbReference type="Pfam" id="PF14916"/>
    </source>
</evidence>
<feature type="compositionally biased region" description="Low complexity" evidence="2">
    <location>
        <begin position="262"/>
        <end position="274"/>
    </location>
</feature>
<protein>
    <recommendedName>
        <fullName evidence="3">CCDC92/74 N-terminal domain-containing protein</fullName>
    </recommendedName>
</protein>
<dbReference type="PANTHER" id="PTHR14882">
    <property type="entry name" value="COILED-COIL DOMAIN-CONTAINING 74A"/>
    <property type="match status" value="1"/>
</dbReference>
<organism evidence="4 5">
    <name type="scientific">Strigamia maritima</name>
    <name type="common">European centipede</name>
    <name type="synonym">Geophilus maritimus</name>
    <dbReference type="NCBI Taxonomy" id="126957"/>
    <lineage>
        <taxon>Eukaryota</taxon>
        <taxon>Metazoa</taxon>
        <taxon>Ecdysozoa</taxon>
        <taxon>Arthropoda</taxon>
        <taxon>Myriapoda</taxon>
        <taxon>Chilopoda</taxon>
        <taxon>Pleurostigmophora</taxon>
        <taxon>Geophilomorpha</taxon>
        <taxon>Linotaeniidae</taxon>
        <taxon>Strigamia</taxon>
    </lineage>
</organism>
<dbReference type="Proteomes" id="UP000014500">
    <property type="component" value="Unassembled WGS sequence"/>
</dbReference>
<feature type="compositionally biased region" description="Low complexity" evidence="2">
    <location>
        <begin position="240"/>
        <end position="251"/>
    </location>
</feature>
<dbReference type="PANTHER" id="PTHR14882:SF1">
    <property type="entry name" value="CCDC92 DOMAIN-CONTAINING PROTEIN"/>
    <property type="match status" value="1"/>
</dbReference>
<keyword evidence="1" id="KW-0175">Coiled coil</keyword>
<evidence type="ECO:0000313" key="5">
    <source>
        <dbReference type="Proteomes" id="UP000014500"/>
    </source>
</evidence>
<feature type="domain" description="CCDC92/74 N-terminal" evidence="3">
    <location>
        <begin position="51"/>
        <end position="103"/>
    </location>
</feature>
<dbReference type="AlphaFoldDB" id="T1J6I6"/>
<feature type="region of interest" description="Disordered" evidence="2">
    <location>
        <begin position="159"/>
        <end position="202"/>
    </location>
</feature>
<dbReference type="Pfam" id="PF14916">
    <property type="entry name" value="CCDC92"/>
    <property type="match status" value="1"/>
</dbReference>
<proteinExistence type="predicted"/>
<dbReference type="EnsemblMetazoa" id="SMAR009258-RA">
    <property type="protein sequence ID" value="SMAR009258-PA"/>
    <property type="gene ID" value="SMAR009258"/>
</dbReference>
<dbReference type="EMBL" id="JH431878">
    <property type="status" value="NOT_ANNOTATED_CDS"/>
    <property type="molecule type" value="Genomic_DNA"/>
</dbReference>
<keyword evidence="5" id="KW-1185">Reference proteome</keyword>
<dbReference type="HOGENOM" id="CLU_913142_0_0_1"/>
<dbReference type="InterPro" id="IPR039496">
    <property type="entry name" value="CCDC92/74_N"/>
</dbReference>
<evidence type="ECO:0000256" key="1">
    <source>
        <dbReference type="ARBA" id="ARBA00023054"/>
    </source>
</evidence>
<dbReference type="InterPro" id="IPR040370">
    <property type="entry name" value="CCDC74A/CCDC74B/CCDC92"/>
</dbReference>
<evidence type="ECO:0000313" key="4">
    <source>
        <dbReference type="EnsemblMetazoa" id="SMAR009258-PA"/>
    </source>
</evidence>
<feature type="compositionally biased region" description="Basic and acidic residues" evidence="2">
    <location>
        <begin position="159"/>
        <end position="189"/>
    </location>
</feature>
<feature type="compositionally biased region" description="Polar residues" evidence="2">
    <location>
        <begin position="275"/>
        <end position="305"/>
    </location>
</feature>
<reference evidence="5" key="1">
    <citation type="submission" date="2011-05" db="EMBL/GenBank/DDBJ databases">
        <authorList>
            <person name="Richards S.R."/>
            <person name="Qu J."/>
            <person name="Jiang H."/>
            <person name="Jhangiani S.N."/>
            <person name="Agravi P."/>
            <person name="Goodspeed R."/>
            <person name="Gross S."/>
            <person name="Mandapat C."/>
            <person name="Jackson L."/>
            <person name="Mathew T."/>
            <person name="Pu L."/>
            <person name="Thornton R."/>
            <person name="Saada N."/>
            <person name="Wilczek-Boney K.B."/>
            <person name="Lee S."/>
            <person name="Kovar C."/>
            <person name="Wu Y."/>
            <person name="Scherer S.E."/>
            <person name="Worley K.C."/>
            <person name="Muzny D.M."/>
            <person name="Gibbs R."/>
        </authorList>
    </citation>
    <scope>NUCLEOTIDE SEQUENCE</scope>
    <source>
        <strain evidence="5">Brora</strain>
    </source>
</reference>